<dbReference type="OrthoDB" id="679921at2"/>
<dbReference type="Gene3D" id="1.10.760.10">
    <property type="entry name" value="Cytochrome c-like domain"/>
    <property type="match status" value="1"/>
</dbReference>
<dbReference type="InterPro" id="IPR036909">
    <property type="entry name" value="Cyt_c-like_dom_sf"/>
</dbReference>
<dbReference type="EMBL" id="QKZV01000002">
    <property type="protein sequence ID" value="PZX64814.1"/>
    <property type="molecule type" value="Genomic_DNA"/>
</dbReference>
<keyword evidence="2" id="KW-1185">Reference proteome</keyword>
<organism evidence="1 2">
    <name type="scientific">Hydrotalea sandarakina</name>
    <dbReference type="NCBI Taxonomy" id="1004304"/>
    <lineage>
        <taxon>Bacteria</taxon>
        <taxon>Pseudomonadati</taxon>
        <taxon>Bacteroidota</taxon>
        <taxon>Chitinophagia</taxon>
        <taxon>Chitinophagales</taxon>
        <taxon>Chitinophagaceae</taxon>
        <taxon>Hydrotalea</taxon>
    </lineage>
</organism>
<accession>A0A2W7RWX3</accession>
<evidence type="ECO:0000313" key="2">
    <source>
        <dbReference type="Proteomes" id="UP000249720"/>
    </source>
</evidence>
<dbReference type="SUPFAM" id="SSF46626">
    <property type="entry name" value="Cytochrome c"/>
    <property type="match status" value="1"/>
</dbReference>
<dbReference type="Proteomes" id="UP000249720">
    <property type="component" value="Unassembled WGS sequence"/>
</dbReference>
<comment type="caution">
    <text evidence="1">The sequence shown here is derived from an EMBL/GenBank/DDBJ whole genome shotgun (WGS) entry which is preliminary data.</text>
</comment>
<sequence>MKQFLSIKKITIVLVAVFSMVAVLSINGCAPTKAVAAKSGAQLWAENCQRCHNTPSPASYSAEQWETIGMHMQTRALITDAERKKIVDFLKSGR</sequence>
<dbReference type="AlphaFoldDB" id="A0A2W7RWX3"/>
<dbReference type="GO" id="GO:0009055">
    <property type="term" value="F:electron transfer activity"/>
    <property type="evidence" value="ECO:0007669"/>
    <property type="project" value="InterPro"/>
</dbReference>
<dbReference type="RefSeq" id="WP_111293950.1">
    <property type="nucleotide sequence ID" value="NZ_QKZV01000002.1"/>
</dbReference>
<evidence type="ECO:0000313" key="1">
    <source>
        <dbReference type="EMBL" id="PZX64814.1"/>
    </source>
</evidence>
<proteinExistence type="predicted"/>
<reference evidence="1 2" key="1">
    <citation type="submission" date="2018-06" db="EMBL/GenBank/DDBJ databases">
        <title>Genomic Encyclopedia of Archaeal and Bacterial Type Strains, Phase II (KMG-II): from individual species to whole genera.</title>
        <authorList>
            <person name="Goeker M."/>
        </authorList>
    </citation>
    <scope>NUCLEOTIDE SEQUENCE [LARGE SCALE GENOMIC DNA]</scope>
    <source>
        <strain evidence="1 2">DSM 23241</strain>
    </source>
</reference>
<gene>
    <name evidence="1" type="ORF">LX80_01016</name>
</gene>
<evidence type="ECO:0008006" key="3">
    <source>
        <dbReference type="Google" id="ProtNLM"/>
    </source>
</evidence>
<name>A0A2W7RWX3_9BACT</name>
<dbReference type="GO" id="GO:0020037">
    <property type="term" value="F:heme binding"/>
    <property type="evidence" value="ECO:0007669"/>
    <property type="project" value="InterPro"/>
</dbReference>
<protein>
    <recommendedName>
        <fullName evidence="3">Cbb3-type cytochrome c oxidase subunit III</fullName>
    </recommendedName>
</protein>